<evidence type="ECO:0000313" key="2">
    <source>
        <dbReference type="EMBL" id="VEN56083.1"/>
    </source>
</evidence>
<dbReference type="EMBL" id="CAACVG010010564">
    <property type="protein sequence ID" value="VEN56083.1"/>
    <property type="molecule type" value="Genomic_DNA"/>
</dbReference>
<reference evidence="2 3" key="1">
    <citation type="submission" date="2019-01" db="EMBL/GenBank/DDBJ databases">
        <authorList>
            <person name="Sayadi A."/>
        </authorList>
    </citation>
    <scope>NUCLEOTIDE SEQUENCE [LARGE SCALE GENOMIC DNA]</scope>
</reference>
<dbReference type="Proteomes" id="UP000410492">
    <property type="component" value="Unassembled WGS sequence"/>
</dbReference>
<keyword evidence="1" id="KW-0812">Transmembrane</keyword>
<evidence type="ECO:0000313" key="3">
    <source>
        <dbReference type="Proteomes" id="UP000410492"/>
    </source>
</evidence>
<dbReference type="AlphaFoldDB" id="A0A653D7V4"/>
<name>A0A653D7V4_CALMS</name>
<protein>
    <submittedName>
        <fullName evidence="2">Uncharacterized protein</fullName>
    </submittedName>
</protein>
<gene>
    <name evidence="2" type="ORF">CALMAC_LOCUS15082</name>
</gene>
<sequence length="33" mass="4044">MNFFYLVRWDLRGMPNTYSSLACFLSLFINYFL</sequence>
<proteinExistence type="predicted"/>
<keyword evidence="1" id="KW-1133">Transmembrane helix</keyword>
<evidence type="ECO:0000256" key="1">
    <source>
        <dbReference type="SAM" id="Phobius"/>
    </source>
</evidence>
<accession>A0A653D7V4</accession>
<organism evidence="2 3">
    <name type="scientific">Callosobruchus maculatus</name>
    <name type="common">Southern cowpea weevil</name>
    <name type="synonym">Pulse bruchid</name>
    <dbReference type="NCBI Taxonomy" id="64391"/>
    <lineage>
        <taxon>Eukaryota</taxon>
        <taxon>Metazoa</taxon>
        <taxon>Ecdysozoa</taxon>
        <taxon>Arthropoda</taxon>
        <taxon>Hexapoda</taxon>
        <taxon>Insecta</taxon>
        <taxon>Pterygota</taxon>
        <taxon>Neoptera</taxon>
        <taxon>Endopterygota</taxon>
        <taxon>Coleoptera</taxon>
        <taxon>Polyphaga</taxon>
        <taxon>Cucujiformia</taxon>
        <taxon>Chrysomeloidea</taxon>
        <taxon>Chrysomelidae</taxon>
        <taxon>Bruchinae</taxon>
        <taxon>Bruchini</taxon>
        <taxon>Callosobruchus</taxon>
    </lineage>
</organism>
<keyword evidence="3" id="KW-1185">Reference proteome</keyword>
<keyword evidence="1" id="KW-0472">Membrane</keyword>
<feature type="transmembrane region" description="Helical" evidence="1">
    <location>
        <begin position="15"/>
        <end position="32"/>
    </location>
</feature>